<protein>
    <submittedName>
        <fullName evidence="2">Uncharacterized protein</fullName>
    </submittedName>
</protein>
<evidence type="ECO:0000256" key="1">
    <source>
        <dbReference type="SAM" id="MobiDB-lite"/>
    </source>
</evidence>
<dbReference type="EMBL" id="JANBPY010000761">
    <property type="protein sequence ID" value="KAJ1963919.1"/>
    <property type="molecule type" value="Genomic_DNA"/>
</dbReference>
<dbReference type="Proteomes" id="UP001150925">
    <property type="component" value="Unassembled WGS sequence"/>
</dbReference>
<dbReference type="Gene3D" id="3.40.50.300">
    <property type="entry name" value="P-loop containing nucleotide triphosphate hydrolases"/>
    <property type="match status" value="1"/>
</dbReference>
<feature type="region of interest" description="Disordered" evidence="1">
    <location>
        <begin position="421"/>
        <end position="513"/>
    </location>
</feature>
<feature type="compositionally biased region" description="Polar residues" evidence="1">
    <location>
        <begin position="424"/>
        <end position="437"/>
    </location>
</feature>
<dbReference type="PANTHER" id="PTHR14932:SF1">
    <property type="entry name" value="RAB-LIKE PROTEIN 6"/>
    <property type="match status" value="1"/>
</dbReference>
<proteinExistence type="predicted"/>
<reference evidence="2" key="1">
    <citation type="submission" date="2022-07" db="EMBL/GenBank/DDBJ databases">
        <title>Phylogenomic reconstructions and comparative analyses of Kickxellomycotina fungi.</title>
        <authorList>
            <person name="Reynolds N.K."/>
            <person name="Stajich J.E."/>
            <person name="Barry K."/>
            <person name="Grigoriev I.V."/>
            <person name="Crous P."/>
            <person name="Smith M.E."/>
        </authorList>
    </citation>
    <scope>NUCLEOTIDE SEQUENCE</scope>
    <source>
        <strain evidence="2">RSA 1196</strain>
    </source>
</reference>
<dbReference type="GO" id="GO:0005634">
    <property type="term" value="C:nucleus"/>
    <property type="evidence" value="ECO:0007669"/>
    <property type="project" value="TreeGrafter"/>
</dbReference>
<feature type="compositionally biased region" description="Polar residues" evidence="1">
    <location>
        <begin position="336"/>
        <end position="359"/>
    </location>
</feature>
<feature type="compositionally biased region" description="Polar residues" evidence="1">
    <location>
        <begin position="447"/>
        <end position="495"/>
    </location>
</feature>
<evidence type="ECO:0000313" key="2">
    <source>
        <dbReference type="EMBL" id="KAJ1963919.1"/>
    </source>
</evidence>
<dbReference type="InterPro" id="IPR040385">
    <property type="entry name" value="RABL6"/>
</dbReference>
<dbReference type="AlphaFoldDB" id="A0A9W8E6L4"/>
<keyword evidence="3" id="KW-1185">Reference proteome</keyword>
<dbReference type="GO" id="GO:0005525">
    <property type="term" value="F:GTP binding"/>
    <property type="evidence" value="ECO:0007669"/>
    <property type="project" value="InterPro"/>
</dbReference>
<name>A0A9W8E6L4_9FUNG</name>
<evidence type="ECO:0000313" key="3">
    <source>
        <dbReference type="Proteomes" id="UP001150925"/>
    </source>
</evidence>
<accession>A0A9W8E6L4</accession>
<feature type="region of interest" description="Disordered" evidence="1">
    <location>
        <begin position="314"/>
        <end position="359"/>
    </location>
</feature>
<comment type="caution">
    <text evidence="2">The sequence shown here is derived from an EMBL/GenBank/DDBJ whole genome shotgun (WGS) entry which is preliminary data.</text>
</comment>
<dbReference type="InterPro" id="IPR027417">
    <property type="entry name" value="P-loop_NTPase"/>
</dbReference>
<sequence>MGNEQAKPTDPAAEIRHRALTPMDGVFRKGIRHNLKIVIRGDTMTGKTALFQRLQGISVTPDYAHTEQIQVANIKWDRNNASEVVKIELWDVVDRSERRRTLGTNLKLSNDATLQSPQAEASSEPVSVALDADTINVYRDCNCVLLLFDITKRWTFEYALQELDRIPYHITTLLVGNFAHQAANRTVSVQDIRVALAHNYQRRHHAAKQALKERARYTLSQTPQHGEDGIRWDQPPDPILRYTECDIIPHPDSPRHTLDHFYEFLNIPLLALQVKEWIQKVRLCQQDLKNQLSAVDCAEFSGLDLEWETIRETPIETIPSKEAPKVDGQPLDDQEFYSSSEANSLASPASPPQQRLSVTHTPDTRLTALGESIDDSFFDDVDNVVQSVNRNPILPSSAGDEPRPHPMVTLDEDFEISPEVVPYSTPSFLGKSTQGDMSRTRELPATLPSTPYRSTIDSRRNLVSPSKTEQAQGPSSATSEPAPSRKSNSLPNSLPVTPDEELQQHNPWSFGAP</sequence>
<gene>
    <name evidence="2" type="ORF">IWQ62_003080</name>
</gene>
<dbReference type="GO" id="GO:0005829">
    <property type="term" value="C:cytosol"/>
    <property type="evidence" value="ECO:0007669"/>
    <property type="project" value="TreeGrafter"/>
</dbReference>
<dbReference type="SMART" id="SM00175">
    <property type="entry name" value="RAB"/>
    <property type="match status" value="1"/>
</dbReference>
<organism evidence="2 3">
    <name type="scientific">Dispira parvispora</name>
    <dbReference type="NCBI Taxonomy" id="1520584"/>
    <lineage>
        <taxon>Eukaryota</taxon>
        <taxon>Fungi</taxon>
        <taxon>Fungi incertae sedis</taxon>
        <taxon>Zoopagomycota</taxon>
        <taxon>Kickxellomycotina</taxon>
        <taxon>Dimargaritomycetes</taxon>
        <taxon>Dimargaritales</taxon>
        <taxon>Dimargaritaceae</taxon>
        <taxon>Dispira</taxon>
    </lineage>
</organism>
<dbReference type="PANTHER" id="PTHR14932">
    <property type="entry name" value="RAS GTPASE-RELATED"/>
    <property type="match status" value="1"/>
</dbReference>
<dbReference type="OrthoDB" id="207081at2759"/>
<dbReference type="SUPFAM" id="SSF52540">
    <property type="entry name" value="P-loop containing nucleoside triphosphate hydrolases"/>
    <property type="match status" value="1"/>
</dbReference>